<evidence type="ECO:0000313" key="6">
    <source>
        <dbReference type="Proteomes" id="UP001056255"/>
    </source>
</evidence>
<comment type="similarity">
    <text evidence="1">Belongs to the carbohydrate kinase PfkB family.</text>
</comment>
<dbReference type="Pfam" id="PF00294">
    <property type="entry name" value="PfkB"/>
    <property type="match status" value="1"/>
</dbReference>
<evidence type="ECO:0000256" key="3">
    <source>
        <dbReference type="ARBA" id="ARBA00022777"/>
    </source>
</evidence>
<keyword evidence="3 5" id="KW-0418">Kinase</keyword>
<dbReference type="GO" id="GO:0016301">
    <property type="term" value="F:kinase activity"/>
    <property type="evidence" value="ECO:0007669"/>
    <property type="project" value="UniProtKB-KW"/>
</dbReference>
<organism evidence="5 6">
    <name type="scientific">Grimontia kaedaensis</name>
    <dbReference type="NCBI Taxonomy" id="2872157"/>
    <lineage>
        <taxon>Bacteria</taxon>
        <taxon>Pseudomonadati</taxon>
        <taxon>Pseudomonadota</taxon>
        <taxon>Gammaproteobacteria</taxon>
        <taxon>Vibrionales</taxon>
        <taxon>Vibrionaceae</taxon>
        <taxon>Grimontia</taxon>
    </lineage>
</organism>
<evidence type="ECO:0000256" key="1">
    <source>
        <dbReference type="ARBA" id="ARBA00010688"/>
    </source>
</evidence>
<dbReference type="CDD" id="cd01166">
    <property type="entry name" value="KdgK"/>
    <property type="match status" value="1"/>
</dbReference>
<dbReference type="InterPro" id="IPR029056">
    <property type="entry name" value="Ribokinase-like"/>
</dbReference>
<dbReference type="Proteomes" id="UP001056255">
    <property type="component" value="Chromosome II"/>
</dbReference>
<feature type="domain" description="Carbohydrate kinase PfkB" evidence="4">
    <location>
        <begin position="5"/>
        <end position="308"/>
    </location>
</feature>
<dbReference type="PANTHER" id="PTHR43085">
    <property type="entry name" value="HEXOKINASE FAMILY MEMBER"/>
    <property type="match status" value="1"/>
</dbReference>
<dbReference type="InterPro" id="IPR050306">
    <property type="entry name" value="PfkB_Carbo_kinase"/>
</dbReference>
<dbReference type="PROSITE" id="PS00584">
    <property type="entry name" value="PFKB_KINASES_2"/>
    <property type="match status" value="1"/>
</dbReference>
<dbReference type="PANTHER" id="PTHR43085:SF15">
    <property type="entry name" value="2-DEHYDRO-3-DEOXYGLUCONOKINASE"/>
    <property type="match status" value="1"/>
</dbReference>
<proteinExistence type="inferred from homology"/>
<dbReference type="RefSeq" id="WP_251880036.1">
    <property type="nucleotide sequence ID" value="NZ_CP082276.1"/>
</dbReference>
<dbReference type="InterPro" id="IPR011611">
    <property type="entry name" value="PfkB_dom"/>
</dbReference>
<keyword evidence="2" id="KW-0808">Transferase</keyword>
<keyword evidence="6" id="KW-1185">Reference proteome</keyword>
<name>A0ABY4WZD0_9GAMM</name>
<evidence type="ECO:0000259" key="4">
    <source>
        <dbReference type="Pfam" id="PF00294"/>
    </source>
</evidence>
<dbReference type="SUPFAM" id="SSF53613">
    <property type="entry name" value="Ribokinase-like"/>
    <property type="match status" value="1"/>
</dbReference>
<sequence length="315" mass="34805">MKTSKRVAFLGECMLELSGTSLGQIQQSWGGDTLNAAVYFHRAQSAKDKTTGTYFVSALGTDPLSNELSKAWEKEGVLTEYVLRDPERMPGLYQILVSPEGEREFLYWRDNSAAKFLLKNAKFQGISESLTEIDLLCLSGISLGIFCPNDLIKLFNLLSKIRMRGGKVAFDSNYRPALWESADKARRAYKSMYIRTDIALVTYDDEALLWGDDSPSATAKRIHQSGVEIVVVRDGENGCHYSTYNLPKQHHVPAKQIDKVVDTTAAGDSFTGAFLSSYLDGEKLERCCEEGNTLAGSVIQHPGAIIPLSLLGIQT</sequence>
<dbReference type="EMBL" id="CP082276">
    <property type="protein sequence ID" value="USH04335.1"/>
    <property type="molecule type" value="Genomic_DNA"/>
</dbReference>
<dbReference type="InterPro" id="IPR002173">
    <property type="entry name" value="Carboh/pur_kinase_PfkB_CS"/>
</dbReference>
<evidence type="ECO:0000256" key="2">
    <source>
        <dbReference type="ARBA" id="ARBA00022679"/>
    </source>
</evidence>
<reference evidence="5" key="1">
    <citation type="submission" date="2021-08" db="EMBL/GenBank/DDBJ databases">
        <authorList>
            <person name="Sakaguchi M."/>
            <person name="Kikuchi T."/>
            <person name="Urbanczyk H."/>
        </authorList>
    </citation>
    <scope>NUCLEOTIDE SEQUENCE</scope>
    <source>
        <strain evidence="5">020920N</strain>
    </source>
</reference>
<gene>
    <name evidence="5" type="ORF">K6Q96_21595</name>
</gene>
<dbReference type="Gene3D" id="3.40.1190.20">
    <property type="match status" value="1"/>
</dbReference>
<evidence type="ECO:0000313" key="5">
    <source>
        <dbReference type="EMBL" id="USH04335.1"/>
    </source>
</evidence>
<protein>
    <submittedName>
        <fullName evidence="5">Sugar kinase</fullName>
    </submittedName>
</protein>
<accession>A0ABY4WZD0</accession>